<evidence type="ECO:0000256" key="6">
    <source>
        <dbReference type="ARBA" id="ARBA00023242"/>
    </source>
</evidence>
<evidence type="ECO:0000256" key="3">
    <source>
        <dbReference type="ARBA" id="ARBA00010511"/>
    </source>
</evidence>
<evidence type="ECO:0000259" key="8">
    <source>
        <dbReference type="Pfam" id="PF08166"/>
    </source>
</evidence>
<feature type="region of interest" description="Disordered" evidence="7">
    <location>
        <begin position="432"/>
        <end position="451"/>
    </location>
</feature>
<evidence type="ECO:0000256" key="7">
    <source>
        <dbReference type="SAM" id="MobiDB-lite"/>
    </source>
</evidence>
<feature type="compositionally biased region" description="Basic and acidic residues" evidence="7">
    <location>
        <begin position="746"/>
        <end position="759"/>
    </location>
</feature>
<keyword evidence="11" id="KW-1185">Reference proteome</keyword>
<feature type="region of interest" description="Disordered" evidence="7">
    <location>
        <begin position="740"/>
        <end position="763"/>
    </location>
</feature>
<comment type="subcellular location">
    <subcellularLocation>
        <location evidence="2">Cytoplasm</location>
    </subcellularLocation>
    <subcellularLocation>
        <location evidence="1">Nucleus</location>
    </subcellularLocation>
</comment>
<dbReference type="InterPro" id="IPR016024">
    <property type="entry name" value="ARM-type_fold"/>
</dbReference>
<dbReference type="GO" id="GO:0005737">
    <property type="term" value="C:cytoplasm"/>
    <property type="evidence" value="ECO:0007669"/>
    <property type="project" value="UniProtKB-SubCell"/>
</dbReference>
<keyword evidence="4" id="KW-0963">Cytoplasm</keyword>
<dbReference type="EMBL" id="JBJQND010000013">
    <property type="protein sequence ID" value="KAL3856385.1"/>
    <property type="molecule type" value="Genomic_DNA"/>
</dbReference>
<proteinExistence type="inferred from homology"/>
<evidence type="ECO:0000313" key="10">
    <source>
        <dbReference type="EMBL" id="KAL3856385.1"/>
    </source>
</evidence>
<dbReference type="Proteomes" id="UP001634394">
    <property type="component" value="Unassembled WGS sequence"/>
</dbReference>
<evidence type="ECO:0000313" key="11">
    <source>
        <dbReference type="Proteomes" id="UP001634394"/>
    </source>
</evidence>
<evidence type="ECO:0000259" key="9">
    <source>
        <dbReference type="Pfam" id="PF08167"/>
    </source>
</evidence>
<feature type="domain" description="PELP1 middle" evidence="8">
    <location>
        <begin position="523"/>
        <end position="591"/>
    </location>
</feature>
<dbReference type="InterPro" id="IPR012980">
    <property type="entry name" value="PELP1_middle"/>
</dbReference>
<feature type="domain" description="Pre-rRNA-processing protein RIX1 N-terminal" evidence="9">
    <location>
        <begin position="64"/>
        <end position="187"/>
    </location>
</feature>
<dbReference type="AlphaFoldDB" id="A0ABD3V414"/>
<dbReference type="PANTHER" id="PTHR34105">
    <property type="entry name" value="PROLINE-, GLUTAMIC ACID- AND LEUCINE-RICH PROTEIN 1"/>
    <property type="match status" value="1"/>
</dbReference>
<gene>
    <name evidence="10" type="ORF">ACJMK2_011152</name>
</gene>
<dbReference type="Pfam" id="PF08166">
    <property type="entry name" value="PELP1_HEAT"/>
    <property type="match status" value="1"/>
</dbReference>
<evidence type="ECO:0000256" key="2">
    <source>
        <dbReference type="ARBA" id="ARBA00004496"/>
    </source>
</evidence>
<comment type="caution">
    <text evidence="10">The sequence shown here is derived from an EMBL/GenBank/DDBJ whole genome shotgun (WGS) entry which is preliminary data.</text>
</comment>
<name>A0ABD3V414_SINWO</name>
<dbReference type="GO" id="GO:0005634">
    <property type="term" value="C:nucleus"/>
    <property type="evidence" value="ECO:0007669"/>
    <property type="project" value="UniProtKB-SubCell"/>
</dbReference>
<sequence>MEDYREHVVSTFKATWLGDDHCQQNILSALDIASQHQLFSLQKKGSCQEILSYIHDCLNSYKNSGPGLLLLSHVIKQCSTDVFMQNALTWLRLCTQIIQSYNKAAVHSLACDVCANILSIATSFTELSREITSSVIPQLLPLLLVATNEWKQFAFMCINSCIRNFSGSCGPFKNKIEACVLEEIRSCKPCKAAVVCFSLLGRCGGGGNQGVKYTEGWKQQCDQLTNSMSHTLTLLYEGMETDKSPRIDGGQLIFPSDIPDSLSVRLANLVGRWKVLCDCLSNLLSESFPAAVNLPVERVIGLVCRTLSVHGKMLLSRPTTERVLLASLIPAIHEPALEILKGLFTCCKGLLIPFTRVINDVISQELSWTKTVDQFGQEKPYSWLRRLVYECIIAWCQNLDSSTGITGDDENQLISQILHDLTPQMDILKIDSSKSSQKSGAETVPSGKKKKGGYCEISKGISTQRKVDVTANAALVSTGLTALNWLLTTTGSSFGRKALQGIQEFVISTLLTIHKCITSPPIPYTDSECRQSLYRLLLSLTLLTHHTVPPPLQCALGLLRTGLLDTSLKVSSFCIEASRVCEALVHPRVPCLNGPIVCDSLVHIGNHKISELNNGNGYQSEEDSVVQHEENMPAPSFTVLPSSNIIVNDSSNQTVEVEPNSDSWKGRKRIFEETGTHEGNGNNNKQMRVDEVISLNSPSSSNSDNNFVNNQENRTSDLHAFEKACVPGQDHNAVIEIDDSSDVSAEENRDNSMEQHQETTEEELVIEGEDKDKTDVDLVQNISREITASLDSSGVVEEDDNIVSEGIISAGKEKARNGSHLSSSFTEQTNLKEKEEIDAMLSSFVAVGPDAD</sequence>
<evidence type="ECO:0008006" key="12">
    <source>
        <dbReference type="Google" id="ProtNLM"/>
    </source>
</evidence>
<comment type="similarity">
    <text evidence="3">Belongs to the RIX1/PELP1 family.</text>
</comment>
<dbReference type="Pfam" id="PF08167">
    <property type="entry name" value="RIX1"/>
    <property type="match status" value="1"/>
</dbReference>
<evidence type="ECO:0000256" key="1">
    <source>
        <dbReference type="ARBA" id="ARBA00004123"/>
    </source>
</evidence>
<reference evidence="10 11" key="1">
    <citation type="submission" date="2024-11" db="EMBL/GenBank/DDBJ databases">
        <title>Chromosome-level genome assembly of the freshwater bivalve Anodonta woodiana.</title>
        <authorList>
            <person name="Chen X."/>
        </authorList>
    </citation>
    <scope>NUCLEOTIDE SEQUENCE [LARGE SCALE GENOMIC DNA]</scope>
    <source>
        <strain evidence="10">MN2024</strain>
        <tissue evidence="10">Gills</tissue>
    </source>
</reference>
<dbReference type="SUPFAM" id="SSF48371">
    <property type="entry name" value="ARM repeat"/>
    <property type="match status" value="1"/>
</dbReference>
<dbReference type="PANTHER" id="PTHR34105:SF1">
    <property type="entry name" value="PROLINE-, GLUTAMIC ACID- AND LEUCINE-RICH PROTEIN 1"/>
    <property type="match status" value="1"/>
</dbReference>
<keyword evidence="5" id="KW-0677">Repeat</keyword>
<keyword evidence="6" id="KW-0539">Nucleus</keyword>
<protein>
    <recommendedName>
        <fullName evidence="12">Modulator of non-genomic activity of estrogen receptor</fullName>
    </recommendedName>
</protein>
<evidence type="ECO:0000256" key="5">
    <source>
        <dbReference type="ARBA" id="ARBA00022737"/>
    </source>
</evidence>
<accession>A0ABD3V414</accession>
<organism evidence="10 11">
    <name type="scientific">Sinanodonta woodiana</name>
    <name type="common">Chinese pond mussel</name>
    <name type="synonym">Anodonta woodiana</name>
    <dbReference type="NCBI Taxonomy" id="1069815"/>
    <lineage>
        <taxon>Eukaryota</taxon>
        <taxon>Metazoa</taxon>
        <taxon>Spiralia</taxon>
        <taxon>Lophotrochozoa</taxon>
        <taxon>Mollusca</taxon>
        <taxon>Bivalvia</taxon>
        <taxon>Autobranchia</taxon>
        <taxon>Heteroconchia</taxon>
        <taxon>Palaeoheterodonta</taxon>
        <taxon>Unionida</taxon>
        <taxon>Unionoidea</taxon>
        <taxon>Unionidae</taxon>
        <taxon>Unioninae</taxon>
        <taxon>Sinanodonta</taxon>
    </lineage>
</organism>
<dbReference type="InterPro" id="IPR012583">
    <property type="entry name" value="RIX1_N"/>
</dbReference>
<evidence type="ECO:0000256" key="4">
    <source>
        <dbReference type="ARBA" id="ARBA00022490"/>
    </source>
</evidence>